<proteinExistence type="predicted"/>
<gene>
    <name evidence="3" type="ORF">TRUGW13939_10918</name>
</gene>
<organism evidence="3 4">
    <name type="scientific">Talaromyces rugulosus</name>
    <name type="common">Penicillium rugulosum</name>
    <dbReference type="NCBI Taxonomy" id="121627"/>
    <lineage>
        <taxon>Eukaryota</taxon>
        <taxon>Fungi</taxon>
        <taxon>Dikarya</taxon>
        <taxon>Ascomycota</taxon>
        <taxon>Pezizomycotina</taxon>
        <taxon>Eurotiomycetes</taxon>
        <taxon>Eurotiomycetidae</taxon>
        <taxon>Eurotiales</taxon>
        <taxon>Trichocomaceae</taxon>
        <taxon>Talaromyces</taxon>
        <taxon>Talaromyces sect. Islandici</taxon>
    </lineage>
</organism>
<dbReference type="InterPro" id="IPR035810">
    <property type="entry name" value="PEBP_euk"/>
</dbReference>
<evidence type="ECO:0000313" key="4">
    <source>
        <dbReference type="Proteomes" id="UP000509510"/>
    </source>
</evidence>
<dbReference type="KEGG" id="trg:TRUGW13939_10918"/>
<evidence type="ECO:0000256" key="1">
    <source>
        <dbReference type="SAM" id="MobiDB-lite"/>
    </source>
</evidence>
<dbReference type="Proteomes" id="UP000509510">
    <property type="component" value="Chromosome VI"/>
</dbReference>
<name>A0A7H8RCD4_TALRU</name>
<dbReference type="InterPro" id="IPR008914">
    <property type="entry name" value="PEBP"/>
</dbReference>
<dbReference type="SUPFAM" id="SSF49777">
    <property type="entry name" value="PEBP-like"/>
    <property type="match status" value="1"/>
</dbReference>
<dbReference type="Gene3D" id="3.90.280.10">
    <property type="entry name" value="PEBP-like"/>
    <property type="match status" value="1"/>
</dbReference>
<dbReference type="AlphaFoldDB" id="A0A7H8RCD4"/>
<feature type="chain" id="PRO_5028829733" description="PEBP-like protein" evidence="2">
    <location>
        <begin position="19"/>
        <end position="244"/>
    </location>
</feature>
<dbReference type="InterPro" id="IPR036610">
    <property type="entry name" value="PEBP-like_sf"/>
</dbReference>
<dbReference type="OrthoDB" id="440553at2759"/>
<evidence type="ECO:0000256" key="2">
    <source>
        <dbReference type="SAM" id="SignalP"/>
    </source>
</evidence>
<dbReference type="RefSeq" id="XP_035349921.1">
    <property type="nucleotide sequence ID" value="XM_035494028.1"/>
</dbReference>
<dbReference type="CDD" id="cd00866">
    <property type="entry name" value="PEBP_euk"/>
    <property type="match status" value="1"/>
</dbReference>
<keyword evidence="2" id="KW-0732">Signal</keyword>
<accession>A0A7H8RCD4</accession>
<sequence length="244" mass="25138">MRLILALAALTGAFAASANTVPPELAVIGEPSIVLNATYSVGSTSVSFKPGEFLNATTAQDAPQPQLHDSGLNSSASYLLLMVDPDWNATSPPSVIVHTVVTNLTTSANSTSEAKVIASYIAPAPSSGTHNYTLFLFDQPSNFSIPSDYESYMETTARTPYNRINLPLEKFIKQAGLGTPVAANYFRVTAASNSSGTSTTTGTPSGTATSTAATGTNTSSAAAVRGNFYLATVLALFGAAVAIV</sequence>
<dbReference type="Pfam" id="PF01161">
    <property type="entry name" value="PBP"/>
    <property type="match status" value="1"/>
</dbReference>
<dbReference type="PANTHER" id="PTHR11362:SF82">
    <property type="entry name" value="PHOSPHATIDYLETHANOLAMINE-BINDING PROTEIN 4"/>
    <property type="match status" value="1"/>
</dbReference>
<reference evidence="4" key="1">
    <citation type="submission" date="2020-06" db="EMBL/GenBank/DDBJ databases">
        <title>A chromosome-scale genome assembly of Talaromyces rugulosus W13939.</title>
        <authorList>
            <person name="Wang B."/>
            <person name="Guo L."/>
            <person name="Ye K."/>
            <person name="Wang L."/>
        </authorList>
    </citation>
    <scope>NUCLEOTIDE SEQUENCE [LARGE SCALE GENOMIC DNA]</scope>
    <source>
        <strain evidence="4">W13939</strain>
    </source>
</reference>
<evidence type="ECO:0008006" key="5">
    <source>
        <dbReference type="Google" id="ProtNLM"/>
    </source>
</evidence>
<dbReference type="GeneID" id="55998397"/>
<feature type="signal peptide" evidence="2">
    <location>
        <begin position="1"/>
        <end position="18"/>
    </location>
</feature>
<dbReference type="EMBL" id="CP055903">
    <property type="protein sequence ID" value="QKX63747.1"/>
    <property type="molecule type" value="Genomic_DNA"/>
</dbReference>
<feature type="region of interest" description="Disordered" evidence="1">
    <location>
        <begin position="192"/>
        <end position="215"/>
    </location>
</feature>
<evidence type="ECO:0000313" key="3">
    <source>
        <dbReference type="EMBL" id="QKX63747.1"/>
    </source>
</evidence>
<keyword evidence="4" id="KW-1185">Reference proteome</keyword>
<protein>
    <recommendedName>
        <fullName evidence="5">PEBP-like protein</fullName>
    </recommendedName>
</protein>
<dbReference type="PANTHER" id="PTHR11362">
    <property type="entry name" value="PHOSPHATIDYLETHANOLAMINE-BINDING PROTEIN"/>
    <property type="match status" value="1"/>
</dbReference>